<dbReference type="OrthoDB" id="5795902at2759"/>
<organism evidence="7 8">
    <name type="scientific">Metschnikowia bicuspidata</name>
    <dbReference type="NCBI Taxonomy" id="27322"/>
    <lineage>
        <taxon>Eukaryota</taxon>
        <taxon>Fungi</taxon>
        <taxon>Dikarya</taxon>
        <taxon>Ascomycota</taxon>
        <taxon>Saccharomycotina</taxon>
        <taxon>Pichiomycetes</taxon>
        <taxon>Metschnikowiaceae</taxon>
        <taxon>Metschnikowia</taxon>
    </lineage>
</organism>
<dbReference type="InterPro" id="IPR040204">
    <property type="entry name" value="UBR7"/>
</dbReference>
<evidence type="ECO:0000256" key="5">
    <source>
        <dbReference type="SAM" id="MobiDB-lite"/>
    </source>
</evidence>
<keyword evidence="2" id="KW-0863">Zinc-finger</keyword>
<keyword evidence="1" id="KW-0479">Metal-binding</keyword>
<feature type="region of interest" description="Disordered" evidence="5">
    <location>
        <begin position="193"/>
        <end position="225"/>
    </location>
</feature>
<dbReference type="GO" id="GO:0008270">
    <property type="term" value="F:zinc ion binding"/>
    <property type="evidence" value="ECO:0007669"/>
    <property type="project" value="UniProtKB-KW"/>
</dbReference>
<dbReference type="Proteomes" id="UP000268321">
    <property type="component" value="Unassembled WGS sequence"/>
</dbReference>
<evidence type="ECO:0000313" key="7">
    <source>
        <dbReference type="EMBL" id="RKP30292.1"/>
    </source>
</evidence>
<dbReference type="CDD" id="cd19677">
    <property type="entry name" value="UBR-box_UBR7"/>
    <property type="match status" value="1"/>
</dbReference>
<keyword evidence="8" id="KW-1185">Reference proteome</keyword>
<dbReference type="AlphaFoldDB" id="A0A4P9ZD47"/>
<sequence>MGSLTALDFLENQLRLEKEAREIMPYEPDVCTYPRVLRQNMYACLTCCIENGGPVGVCYLCLIQCHSTHDMVELFAKRNVVCDCGTTRMRCGAACSLRQAKVSPPAPRMRTGSGSGASSLFPAAPKRPADDIPSLNNTYNHNYLGRFCSCAHVYNADAETRTMHQCFFGEACGEDWYHQDCILGFETTETPMNDKAATKEPNETSDPPNQPVADDDPEEAEPAPVPLFPDMDGFSEFICWKCVALYRDAFEELAKHPEIVFVTRNFFPGLTSTHHGKCQEEALEVGPAPKKPCPAGKSQFSVFLRENFRKHLAKLFSALPIDSPLNHLLLNTRYLFEDDPVHEPEAQHALLPDRSLFELGATALLALPTPHAIRGLEAYDAMKKKLSSFFKNFVDQNKVVTEQEVKDFFSKMQQERNG</sequence>
<evidence type="ECO:0000256" key="4">
    <source>
        <dbReference type="PROSITE-ProRule" id="PRU00508"/>
    </source>
</evidence>
<dbReference type="PROSITE" id="PS51157">
    <property type="entry name" value="ZF_UBR"/>
    <property type="match status" value="1"/>
</dbReference>
<accession>A0A4P9ZD47</accession>
<dbReference type="PANTHER" id="PTHR13513:SF9">
    <property type="entry name" value="E3 UBIQUITIN-PROTEIN LIGASE UBR7-RELATED"/>
    <property type="match status" value="1"/>
</dbReference>
<evidence type="ECO:0000256" key="2">
    <source>
        <dbReference type="ARBA" id="ARBA00022771"/>
    </source>
</evidence>
<dbReference type="InterPro" id="IPR047506">
    <property type="entry name" value="UBR7-like_UBR-box"/>
</dbReference>
<feature type="zinc finger region" description="UBR-type" evidence="4">
    <location>
        <begin position="29"/>
        <end position="100"/>
    </location>
</feature>
<dbReference type="SMART" id="SM00396">
    <property type="entry name" value="ZnF_UBR1"/>
    <property type="match status" value="1"/>
</dbReference>
<dbReference type="PANTHER" id="PTHR13513">
    <property type="entry name" value="E3 UBIQUITIN-PROTEIN LIGASE UBR7"/>
    <property type="match status" value="1"/>
</dbReference>
<evidence type="ECO:0000256" key="3">
    <source>
        <dbReference type="ARBA" id="ARBA00022833"/>
    </source>
</evidence>
<protein>
    <recommendedName>
        <fullName evidence="6">UBR-type domain-containing protein</fullName>
    </recommendedName>
</protein>
<reference evidence="8" key="1">
    <citation type="journal article" date="2018" name="Nat. Microbiol.">
        <title>Leveraging single-cell genomics to expand the fungal tree of life.</title>
        <authorList>
            <person name="Ahrendt S.R."/>
            <person name="Quandt C.A."/>
            <person name="Ciobanu D."/>
            <person name="Clum A."/>
            <person name="Salamov A."/>
            <person name="Andreopoulos B."/>
            <person name="Cheng J.F."/>
            <person name="Woyke T."/>
            <person name="Pelin A."/>
            <person name="Henrissat B."/>
            <person name="Reynolds N.K."/>
            <person name="Benny G.L."/>
            <person name="Smith M.E."/>
            <person name="James T.Y."/>
            <person name="Grigoriev I.V."/>
        </authorList>
    </citation>
    <scope>NUCLEOTIDE SEQUENCE [LARGE SCALE GENOMIC DNA]</scope>
    <source>
        <strain evidence="8">Baker2002</strain>
    </source>
</reference>
<evidence type="ECO:0000313" key="8">
    <source>
        <dbReference type="Proteomes" id="UP000268321"/>
    </source>
</evidence>
<keyword evidence="3" id="KW-0862">Zinc</keyword>
<dbReference type="Pfam" id="PF02207">
    <property type="entry name" value="zf-UBR"/>
    <property type="match status" value="1"/>
</dbReference>
<dbReference type="EMBL" id="ML004462">
    <property type="protein sequence ID" value="RKP30292.1"/>
    <property type="molecule type" value="Genomic_DNA"/>
</dbReference>
<dbReference type="InterPro" id="IPR003126">
    <property type="entry name" value="Znf_UBR"/>
</dbReference>
<proteinExistence type="predicted"/>
<dbReference type="GO" id="GO:0005737">
    <property type="term" value="C:cytoplasm"/>
    <property type="evidence" value="ECO:0007669"/>
    <property type="project" value="TreeGrafter"/>
</dbReference>
<evidence type="ECO:0000256" key="1">
    <source>
        <dbReference type="ARBA" id="ARBA00022723"/>
    </source>
</evidence>
<name>A0A4P9ZD47_9ASCO</name>
<gene>
    <name evidence="7" type="ORF">METBISCDRAFT_16679</name>
</gene>
<feature type="domain" description="UBR-type" evidence="6">
    <location>
        <begin position="29"/>
        <end position="100"/>
    </location>
</feature>
<evidence type="ECO:0000259" key="6">
    <source>
        <dbReference type="PROSITE" id="PS51157"/>
    </source>
</evidence>
<dbReference type="GO" id="GO:0061630">
    <property type="term" value="F:ubiquitin protein ligase activity"/>
    <property type="evidence" value="ECO:0007669"/>
    <property type="project" value="InterPro"/>
</dbReference>